<evidence type="ECO:0000256" key="1">
    <source>
        <dbReference type="SAM" id="Phobius"/>
    </source>
</evidence>
<name>A0A162FGN8_9EURY</name>
<sequence length="172" mass="20015">MNLKTLKNKIKLKNHRSYRNYRNIHLNYENQGFLSLYDVLIGIVLIFLIISIFNIAIDINFKSPSEEKINPQMAQDIIELMSSKTNAKEESLLEIVSYNLESNNYSYESRENVNLMIENFLNKTTNKNYLLLESNILNNTVLSSKGNFNQSQSISTSTREVGNFSYTLYIYD</sequence>
<keyword evidence="3" id="KW-1185">Reference proteome</keyword>
<keyword evidence="1" id="KW-0812">Transmembrane</keyword>
<accession>A0A162FGN8</accession>
<dbReference type="Proteomes" id="UP000077245">
    <property type="component" value="Unassembled WGS sequence"/>
</dbReference>
<protein>
    <submittedName>
        <fullName evidence="2">Uncharacterized protein</fullName>
    </submittedName>
</protein>
<evidence type="ECO:0000313" key="2">
    <source>
        <dbReference type="EMBL" id="KZX12775.1"/>
    </source>
</evidence>
<proteinExistence type="predicted"/>
<comment type="caution">
    <text evidence="2">The sequence shown here is derived from an EMBL/GenBank/DDBJ whole genome shotgun (WGS) entry which is preliminary data.</text>
</comment>
<keyword evidence="1" id="KW-1133">Transmembrane helix</keyword>
<dbReference type="PATRIC" id="fig|49547.3.peg.987"/>
<organism evidence="2 3">
    <name type="scientific">Methanobrevibacter curvatus</name>
    <dbReference type="NCBI Taxonomy" id="49547"/>
    <lineage>
        <taxon>Archaea</taxon>
        <taxon>Methanobacteriati</taxon>
        <taxon>Methanobacteriota</taxon>
        <taxon>Methanomada group</taxon>
        <taxon>Methanobacteria</taxon>
        <taxon>Methanobacteriales</taxon>
        <taxon>Methanobacteriaceae</taxon>
        <taxon>Methanobrevibacter</taxon>
    </lineage>
</organism>
<dbReference type="EMBL" id="LWMV01000161">
    <property type="protein sequence ID" value="KZX12775.1"/>
    <property type="molecule type" value="Genomic_DNA"/>
</dbReference>
<gene>
    <name evidence="2" type="ORF">MBCUR_09180</name>
</gene>
<dbReference type="STRING" id="49547.MBCUR_09180"/>
<evidence type="ECO:0000313" key="3">
    <source>
        <dbReference type="Proteomes" id="UP000077245"/>
    </source>
</evidence>
<feature type="transmembrane region" description="Helical" evidence="1">
    <location>
        <begin position="36"/>
        <end position="57"/>
    </location>
</feature>
<dbReference type="RefSeq" id="WP_067090800.1">
    <property type="nucleotide sequence ID" value="NZ_LWMV01000161.1"/>
</dbReference>
<reference evidence="2 3" key="1">
    <citation type="submission" date="2016-04" db="EMBL/GenBank/DDBJ databases">
        <title>Genome sequence of Methanobrevibacter curvatus DSM 11111.</title>
        <authorList>
            <person name="Poehlein A."/>
            <person name="Seedorf H."/>
            <person name="Daniel R."/>
        </authorList>
    </citation>
    <scope>NUCLEOTIDE SEQUENCE [LARGE SCALE GENOMIC DNA]</scope>
    <source>
        <strain evidence="2 3">DSM 11111</strain>
    </source>
</reference>
<keyword evidence="1" id="KW-0472">Membrane</keyword>
<dbReference type="AlphaFoldDB" id="A0A162FGN8"/>